<keyword evidence="1 4" id="KW-0378">Hydrolase</keyword>
<dbReference type="EMBL" id="JAUEPH010000002">
    <property type="protein sequence ID" value="MDN3203663.1"/>
    <property type="molecule type" value="Genomic_DNA"/>
</dbReference>
<proteinExistence type="predicted"/>
<keyword evidence="2 4" id="KW-0442">Lipid degradation</keyword>
<evidence type="ECO:0000256" key="1">
    <source>
        <dbReference type="ARBA" id="ARBA00022801"/>
    </source>
</evidence>
<dbReference type="RefSeq" id="WP_289999223.1">
    <property type="nucleotide sequence ID" value="NZ_JAUEPH010000002.1"/>
</dbReference>
<evidence type="ECO:0000256" key="3">
    <source>
        <dbReference type="ARBA" id="ARBA00023098"/>
    </source>
</evidence>
<name>A0ABT7YAX8_9BACT</name>
<feature type="short sequence motif" description="GXSXG" evidence="4">
    <location>
        <begin position="60"/>
        <end position="64"/>
    </location>
</feature>
<evidence type="ECO:0000256" key="4">
    <source>
        <dbReference type="PROSITE-ProRule" id="PRU01161"/>
    </source>
</evidence>
<dbReference type="Proteomes" id="UP001171916">
    <property type="component" value="Unassembled WGS sequence"/>
</dbReference>
<evidence type="ECO:0000256" key="2">
    <source>
        <dbReference type="ARBA" id="ARBA00022963"/>
    </source>
</evidence>
<dbReference type="PANTHER" id="PTHR24185:SF1">
    <property type="entry name" value="CALCIUM-INDEPENDENT PHOSPHOLIPASE A2-GAMMA"/>
    <property type="match status" value="1"/>
</dbReference>
<dbReference type="InterPro" id="IPR002641">
    <property type="entry name" value="PNPLA_dom"/>
</dbReference>
<dbReference type="PANTHER" id="PTHR24185">
    <property type="entry name" value="CALCIUM-INDEPENDENT PHOSPHOLIPASE A2-GAMMA"/>
    <property type="match status" value="1"/>
</dbReference>
<evidence type="ECO:0000313" key="7">
    <source>
        <dbReference type="Proteomes" id="UP001171916"/>
    </source>
</evidence>
<evidence type="ECO:0000313" key="6">
    <source>
        <dbReference type="EMBL" id="MDN3203663.1"/>
    </source>
</evidence>
<keyword evidence="3 4" id="KW-0443">Lipid metabolism</keyword>
<feature type="domain" description="PNPLA" evidence="5">
    <location>
        <begin position="17"/>
        <end position="222"/>
    </location>
</feature>
<dbReference type="SUPFAM" id="SSF52151">
    <property type="entry name" value="FabD/lysophospholipase-like"/>
    <property type="match status" value="1"/>
</dbReference>
<organism evidence="6 7">
    <name type="scientific">Algoriphagus sediminis</name>
    <dbReference type="NCBI Taxonomy" id="3057113"/>
    <lineage>
        <taxon>Bacteria</taxon>
        <taxon>Pseudomonadati</taxon>
        <taxon>Bacteroidota</taxon>
        <taxon>Cytophagia</taxon>
        <taxon>Cytophagales</taxon>
        <taxon>Cyclobacteriaceae</taxon>
        <taxon>Algoriphagus</taxon>
    </lineage>
</organism>
<protein>
    <submittedName>
        <fullName evidence="6">Patatin-like phospholipase family protein</fullName>
    </submittedName>
</protein>
<accession>A0ABT7YAX8</accession>
<feature type="active site" description="Nucleophile" evidence="4">
    <location>
        <position position="62"/>
    </location>
</feature>
<feature type="active site" description="Proton acceptor" evidence="4">
    <location>
        <position position="208"/>
    </location>
</feature>
<sequence length="391" mass="44015">MKTFKQKLKTKGPKRILALDGGGIRGALTLGYLKHIEDYLRKQHKNPDLLLGDYFDLIGGTSTGSIIASALAIGLSVDEIKQKYFELGTKIFGRKYKWWRIFEIDDAFKAKYDHQALDSELKSVFGDITLGDTDHLKTGLCIVAKRADTNSVWTLLNHPDGKFFDSEHGNNSKIPIWKAVRASAAAPTYFLPQSIEVGGDMGYAAFVDGGVSMANNPALQLLMVSTMSGFPFKWEMGEDKILLTSVGTGMHQMKKLPKKIQKNHLLNWASEIPNMLMEDASWQNQTILQWISNSPTPQFIDRQTGDLRNDLLGFGQKKRDPLLHYLRYNVLLDVDDLNKRFNPEKPYTQKVVDDLAAMDNAKNCQKLYDLGYEAGSQEIKAKHFPSGFMID</sequence>
<reference evidence="6" key="1">
    <citation type="submission" date="2023-06" db="EMBL/GenBank/DDBJ databases">
        <title>Robiginitalea aurantiacus sp. nov. and Algoriphagus sediminis sp. nov., isolated from coastal sediment.</title>
        <authorList>
            <person name="Zhou Z.Y."/>
            <person name="An J."/>
            <person name="Jia Y.W."/>
            <person name="Du Z.J."/>
        </authorList>
    </citation>
    <scope>NUCLEOTIDE SEQUENCE</scope>
    <source>
        <strain evidence="6">C2-7</strain>
    </source>
</reference>
<dbReference type="InterPro" id="IPR016035">
    <property type="entry name" value="Acyl_Trfase/lysoPLipase"/>
</dbReference>
<dbReference type="Pfam" id="PF01734">
    <property type="entry name" value="Patatin"/>
    <property type="match status" value="1"/>
</dbReference>
<comment type="caution">
    <text evidence="6">The sequence shown here is derived from an EMBL/GenBank/DDBJ whole genome shotgun (WGS) entry which is preliminary data.</text>
</comment>
<feature type="short sequence motif" description="GXGXXG" evidence="4">
    <location>
        <begin position="21"/>
        <end position="26"/>
    </location>
</feature>
<evidence type="ECO:0000259" key="5">
    <source>
        <dbReference type="PROSITE" id="PS51635"/>
    </source>
</evidence>
<dbReference type="Gene3D" id="3.40.1090.10">
    <property type="entry name" value="Cytosolic phospholipase A2 catalytic domain"/>
    <property type="match status" value="1"/>
</dbReference>
<dbReference type="PROSITE" id="PS51635">
    <property type="entry name" value="PNPLA"/>
    <property type="match status" value="1"/>
</dbReference>
<gene>
    <name evidence="6" type="ORF">QVH07_05865</name>
</gene>
<keyword evidence="7" id="KW-1185">Reference proteome</keyword>
<feature type="short sequence motif" description="DGA/G" evidence="4">
    <location>
        <begin position="208"/>
        <end position="210"/>
    </location>
</feature>